<keyword evidence="1" id="KW-0732">Signal</keyword>
<dbReference type="EMBL" id="KZ825476">
    <property type="protein sequence ID" value="PYI34424.1"/>
    <property type="molecule type" value="Genomic_DNA"/>
</dbReference>
<name>A0A2V5IJQ4_9EURO</name>
<dbReference type="AlphaFoldDB" id="A0A2V5IJQ4"/>
<feature type="signal peptide" evidence="1">
    <location>
        <begin position="1"/>
        <end position="23"/>
    </location>
</feature>
<reference evidence="2 3" key="1">
    <citation type="submission" date="2018-02" db="EMBL/GenBank/DDBJ databases">
        <title>The genomes of Aspergillus section Nigri reveals drivers in fungal speciation.</title>
        <authorList>
            <consortium name="DOE Joint Genome Institute"/>
            <person name="Vesth T.C."/>
            <person name="Nybo J."/>
            <person name="Theobald S."/>
            <person name="Brandl J."/>
            <person name="Frisvad J.C."/>
            <person name="Nielsen K.F."/>
            <person name="Lyhne E.K."/>
            <person name="Kogle M.E."/>
            <person name="Kuo A."/>
            <person name="Riley R."/>
            <person name="Clum A."/>
            <person name="Nolan M."/>
            <person name="Lipzen A."/>
            <person name="Salamov A."/>
            <person name="Henrissat B."/>
            <person name="Wiebenga A."/>
            <person name="De vries R.P."/>
            <person name="Grigoriev I.V."/>
            <person name="Mortensen U.H."/>
            <person name="Andersen M.R."/>
            <person name="Baker S.E."/>
        </authorList>
    </citation>
    <scope>NUCLEOTIDE SEQUENCE [LARGE SCALE GENOMIC DNA]</scope>
    <source>
        <strain evidence="2 3">CBS 114.80</strain>
    </source>
</reference>
<evidence type="ECO:0000256" key="1">
    <source>
        <dbReference type="SAM" id="SignalP"/>
    </source>
</evidence>
<evidence type="ECO:0000313" key="3">
    <source>
        <dbReference type="Proteomes" id="UP000248817"/>
    </source>
</evidence>
<accession>A0A2V5IJQ4</accession>
<protein>
    <submittedName>
        <fullName evidence="2">Uncharacterized protein</fullName>
    </submittedName>
</protein>
<proteinExistence type="predicted"/>
<evidence type="ECO:0000313" key="2">
    <source>
        <dbReference type="EMBL" id="PYI34424.1"/>
    </source>
</evidence>
<sequence length="95" mass="10421">MRFIIPLTLLLTSLALAVPTADAEPATADAAAVVDDDAAPAPADEANTQWCRKGYDKCMNNCHRSHGGQKCYHVDENADAFARDYPVWWLRDGND</sequence>
<gene>
    <name evidence="2" type="ORF">BP00DRAFT_443755</name>
</gene>
<organism evidence="2 3">
    <name type="scientific">Aspergillus indologenus CBS 114.80</name>
    <dbReference type="NCBI Taxonomy" id="1450541"/>
    <lineage>
        <taxon>Eukaryota</taxon>
        <taxon>Fungi</taxon>
        <taxon>Dikarya</taxon>
        <taxon>Ascomycota</taxon>
        <taxon>Pezizomycotina</taxon>
        <taxon>Eurotiomycetes</taxon>
        <taxon>Eurotiomycetidae</taxon>
        <taxon>Eurotiales</taxon>
        <taxon>Aspergillaceae</taxon>
        <taxon>Aspergillus</taxon>
        <taxon>Aspergillus subgen. Circumdati</taxon>
    </lineage>
</organism>
<dbReference type="Proteomes" id="UP000248817">
    <property type="component" value="Unassembled WGS sequence"/>
</dbReference>
<keyword evidence="3" id="KW-1185">Reference proteome</keyword>
<feature type="chain" id="PRO_5015859102" evidence="1">
    <location>
        <begin position="24"/>
        <end position="95"/>
    </location>
</feature>